<dbReference type="Pfam" id="PF13632">
    <property type="entry name" value="Glyco_trans_2_3"/>
    <property type="match status" value="1"/>
</dbReference>
<keyword evidence="16" id="KW-1185">Reference proteome</keyword>
<evidence type="ECO:0000256" key="6">
    <source>
        <dbReference type="ARBA" id="ARBA00022519"/>
    </source>
</evidence>
<evidence type="ECO:0000259" key="14">
    <source>
        <dbReference type="Pfam" id="PF13632"/>
    </source>
</evidence>
<evidence type="ECO:0000256" key="7">
    <source>
        <dbReference type="ARBA" id="ARBA00022676"/>
    </source>
</evidence>
<dbReference type="NCBIfam" id="NF003958">
    <property type="entry name" value="PRK05454.2-1"/>
    <property type="match status" value="1"/>
</dbReference>
<keyword evidence="5" id="KW-1003">Cell membrane</keyword>
<keyword evidence="8 15" id="KW-0808">Transferase</keyword>
<proteinExistence type="inferred from homology"/>
<dbReference type="PATRIC" id="fig|1265738.3.peg.3722"/>
<keyword evidence="10 13" id="KW-1133">Transmembrane helix</keyword>
<feature type="transmembrane region" description="Helical" evidence="13">
    <location>
        <begin position="487"/>
        <end position="508"/>
    </location>
</feature>
<dbReference type="CDD" id="cd04191">
    <property type="entry name" value="Glucan_BSP_MdoH"/>
    <property type="match status" value="1"/>
</dbReference>
<comment type="pathway">
    <text evidence="2">Glycan metabolism; osmoregulated periplasmic glucan (OPG) biosynthesis.</text>
</comment>
<name>M5RJ49_9BACT</name>
<dbReference type="GO" id="GO:0005886">
    <property type="term" value="C:plasma membrane"/>
    <property type="evidence" value="ECO:0007669"/>
    <property type="project" value="UniProtKB-SubCell"/>
</dbReference>
<dbReference type="PANTHER" id="PTHR43867:SF5">
    <property type="entry name" value="GLUCANS BIOSYNTHESIS GLUCOSYLTRANSFERASE H"/>
    <property type="match status" value="1"/>
</dbReference>
<evidence type="ECO:0000256" key="4">
    <source>
        <dbReference type="ARBA" id="ARBA00020585"/>
    </source>
</evidence>
<feature type="transmembrane region" description="Helical" evidence="13">
    <location>
        <begin position="410"/>
        <end position="432"/>
    </location>
</feature>
<dbReference type="GO" id="GO:0016758">
    <property type="term" value="F:hexosyltransferase activity"/>
    <property type="evidence" value="ECO:0007669"/>
    <property type="project" value="TreeGrafter"/>
</dbReference>
<comment type="similarity">
    <text evidence="3">Belongs to the glycosyltransferase 2 family. OpgH subfamily.</text>
</comment>
<keyword evidence="11 13" id="KW-0472">Membrane</keyword>
<gene>
    <name evidence="15" type="ORF">RMSM_03720</name>
</gene>
<dbReference type="InterPro" id="IPR029044">
    <property type="entry name" value="Nucleotide-diphossugar_trans"/>
</dbReference>
<organism evidence="15 16">
    <name type="scientific">Rhodopirellula maiorica SM1</name>
    <dbReference type="NCBI Taxonomy" id="1265738"/>
    <lineage>
        <taxon>Bacteria</taxon>
        <taxon>Pseudomonadati</taxon>
        <taxon>Planctomycetota</taxon>
        <taxon>Planctomycetia</taxon>
        <taxon>Pirellulales</taxon>
        <taxon>Pirellulaceae</taxon>
        <taxon>Novipirellula</taxon>
    </lineage>
</organism>
<sequence>MKVQKMMDEATVMQSPNQNSNRSGSAQATKWIRRAVFLWTLVATAIGTATYYWVIAGGNHLNVFELLSLPLFALLFGWIVFSFSLASLGFVCLWRRSPDNEPSVSEQSSLRDKPLGQKLNKDHSLAKPGANTAARTAILMPVYNESPHRVFAGIEAMLSSLRSIDATEQFDFYVLSDSTNHEIWLQEERAWSELLRRHGEDVNVYYRHRPKNVARKAGNIADFCGRWGSRYRYMIVLDADSLVDATTMVELVRRMEADDALGILQVPPTPVGRSSLFARLQQFSAHVYGPIFVAGFAKWAGDEGNYWGHNAIIRIKPFLRYCGLPVLPGKAPLGGEILSHDFVEAALMLRAGWKVQLATDLGGSFEECPTTIADYAQRDQRWCQGNLQHLRLLISEGFRPLSRLHFASGVMSYVASPVWILFTALCVIGTILDRIAEPGPRGPQFDSGALILFVVSMSLLLMPKFWSLLIAIRSTPTAGLLGGRLRLVASVLIEVVASVLLSPIMAIYHSRFVLATLRGTNVKWAAQTRDEQGVAWRDAIKRFGFVTLLSIGVTAALAFYAPAFLVWFSPLLAGLILSIPIDVAMGSQWLGSALRDYRILVIPEETSPSRLKRDHEDALSQSAATPLFSDSLFEQVIFDPEFFLLHRRIQLASEANIAMPTNQRKAIEAAWSTSGMAGIPAESRAAVLADAETLMALHLESQLK</sequence>
<evidence type="ECO:0000256" key="11">
    <source>
        <dbReference type="ARBA" id="ARBA00023136"/>
    </source>
</evidence>
<dbReference type="EMBL" id="ANOG01000538">
    <property type="protein sequence ID" value="EMI19333.1"/>
    <property type="molecule type" value="Genomic_DNA"/>
</dbReference>
<dbReference type="Proteomes" id="UP000011991">
    <property type="component" value="Unassembled WGS sequence"/>
</dbReference>
<reference evidence="15 16" key="1">
    <citation type="journal article" date="2013" name="Mar. Genomics">
        <title>Expression of sulfatases in Rhodopirellula baltica and the diversity of sulfatases in the genus Rhodopirellula.</title>
        <authorList>
            <person name="Wegner C.E."/>
            <person name="Richter-Heitmann T."/>
            <person name="Klindworth A."/>
            <person name="Klockow C."/>
            <person name="Richter M."/>
            <person name="Achstetter T."/>
            <person name="Glockner F.O."/>
            <person name="Harder J."/>
        </authorList>
    </citation>
    <scope>NUCLEOTIDE SEQUENCE [LARGE SCALE GENOMIC DNA]</scope>
    <source>
        <strain evidence="15 16">SM1</strain>
    </source>
</reference>
<feature type="transmembrane region" description="Helical" evidence="13">
    <location>
        <begin position="36"/>
        <end position="55"/>
    </location>
</feature>
<dbReference type="AlphaFoldDB" id="M5RJ49"/>
<keyword evidence="9 13" id="KW-0812">Transmembrane</keyword>
<keyword evidence="7" id="KW-0328">Glycosyltransferase</keyword>
<dbReference type="SUPFAM" id="SSF53448">
    <property type="entry name" value="Nucleotide-diphospho-sugar transferases"/>
    <property type="match status" value="1"/>
</dbReference>
<evidence type="ECO:0000256" key="10">
    <source>
        <dbReference type="ARBA" id="ARBA00022989"/>
    </source>
</evidence>
<evidence type="ECO:0000256" key="1">
    <source>
        <dbReference type="ARBA" id="ARBA00004429"/>
    </source>
</evidence>
<feature type="domain" description="Glycosyltransferase 2-like" evidence="14">
    <location>
        <begin position="235"/>
        <end position="427"/>
    </location>
</feature>
<comment type="subcellular location">
    <subcellularLocation>
        <location evidence="1">Cell inner membrane</location>
        <topology evidence="1">Multi-pass membrane protein</topology>
    </subcellularLocation>
</comment>
<protein>
    <recommendedName>
        <fullName evidence="4">Glucans biosynthesis glucosyltransferase H</fullName>
    </recommendedName>
</protein>
<feature type="compositionally biased region" description="Polar residues" evidence="12">
    <location>
        <begin position="12"/>
        <end position="25"/>
    </location>
</feature>
<dbReference type="Gene3D" id="3.90.550.10">
    <property type="entry name" value="Spore Coat Polysaccharide Biosynthesis Protein SpsA, Chain A"/>
    <property type="match status" value="1"/>
</dbReference>
<evidence type="ECO:0000256" key="13">
    <source>
        <dbReference type="SAM" id="Phobius"/>
    </source>
</evidence>
<dbReference type="NCBIfam" id="NF003962">
    <property type="entry name" value="PRK05454.2-5"/>
    <property type="match status" value="1"/>
</dbReference>
<evidence type="ECO:0000256" key="12">
    <source>
        <dbReference type="SAM" id="MobiDB-lite"/>
    </source>
</evidence>
<dbReference type="PANTHER" id="PTHR43867">
    <property type="entry name" value="CELLULOSE SYNTHASE CATALYTIC SUBUNIT A [UDP-FORMING]"/>
    <property type="match status" value="1"/>
</dbReference>
<feature type="region of interest" description="Disordered" evidence="12">
    <location>
        <begin position="1"/>
        <end position="25"/>
    </location>
</feature>
<dbReference type="InterPro" id="IPR001173">
    <property type="entry name" value="Glyco_trans_2-like"/>
</dbReference>
<evidence type="ECO:0000256" key="9">
    <source>
        <dbReference type="ARBA" id="ARBA00022692"/>
    </source>
</evidence>
<evidence type="ECO:0000256" key="2">
    <source>
        <dbReference type="ARBA" id="ARBA00005001"/>
    </source>
</evidence>
<accession>M5RJ49</accession>
<feature type="transmembrane region" description="Helical" evidence="13">
    <location>
        <begin position="67"/>
        <end position="94"/>
    </location>
</feature>
<feature type="transmembrane region" description="Helical" evidence="13">
    <location>
        <begin position="543"/>
        <end position="568"/>
    </location>
</feature>
<keyword evidence="6" id="KW-0997">Cell inner membrane</keyword>
<evidence type="ECO:0000256" key="3">
    <source>
        <dbReference type="ARBA" id="ARBA00009337"/>
    </source>
</evidence>
<dbReference type="InterPro" id="IPR050321">
    <property type="entry name" value="Glycosyltr_2/OpgH_subfam"/>
</dbReference>
<evidence type="ECO:0000313" key="15">
    <source>
        <dbReference type="EMBL" id="EMI19333.1"/>
    </source>
</evidence>
<comment type="caution">
    <text evidence="15">The sequence shown here is derived from an EMBL/GenBank/DDBJ whole genome shotgun (WGS) entry which is preliminary data.</text>
</comment>
<evidence type="ECO:0000256" key="5">
    <source>
        <dbReference type="ARBA" id="ARBA00022475"/>
    </source>
</evidence>
<evidence type="ECO:0000313" key="16">
    <source>
        <dbReference type="Proteomes" id="UP000011991"/>
    </source>
</evidence>
<feature type="transmembrane region" description="Helical" evidence="13">
    <location>
        <begin position="447"/>
        <end position="466"/>
    </location>
</feature>
<evidence type="ECO:0000256" key="8">
    <source>
        <dbReference type="ARBA" id="ARBA00022679"/>
    </source>
</evidence>